<feature type="domain" description="Major facilitator superfamily (MFS) profile" evidence="7">
    <location>
        <begin position="29"/>
        <end position="426"/>
    </location>
</feature>
<reference evidence="9" key="1">
    <citation type="journal article" date="2019" name="Int. J. Syst. Evol. Microbiol.">
        <title>The Global Catalogue of Microorganisms (GCM) 10K type strain sequencing project: providing services to taxonomists for standard genome sequencing and annotation.</title>
        <authorList>
            <consortium name="The Broad Institute Genomics Platform"/>
            <consortium name="The Broad Institute Genome Sequencing Center for Infectious Disease"/>
            <person name="Wu L."/>
            <person name="Ma J."/>
        </authorList>
    </citation>
    <scope>NUCLEOTIDE SEQUENCE [LARGE SCALE GENOMIC DNA]</scope>
    <source>
        <strain evidence="9">Q85</strain>
    </source>
</reference>
<evidence type="ECO:0000259" key="7">
    <source>
        <dbReference type="PROSITE" id="PS50850"/>
    </source>
</evidence>
<dbReference type="InterPro" id="IPR020846">
    <property type="entry name" value="MFS_dom"/>
</dbReference>
<evidence type="ECO:0000313" key="8">
    <source>
        <dbReference type="EMBL" id="MFD1788274.1"/>
    </source>
</evidence>
<comment type="caution">
    <text evidence="8">The sequence shown here is derived from an EMBL/GenBank/DDBJ whole genome shotgun (WGS) entry which is preliminary data.</text>
</comment>
<feature type="transmembrane region" description="Helical" evidence="6">
    <location>
        <begin position="278"/>
        <end position="296"/>
    </location>
</feature>
<dbReference type="PANTHER" id="PTHR23505:SF79">
    <property type="entry name" value="PROTEIN SPINSTER"/>
    <property type="match status" value="1"/>
</dbReference>
<evidence type="ECO:0000313" key="9">
    <source>
        <dbReference type="Proteomes" id="UP001597283"/>
    </source>
</evidence>
<feature type="transmembrane region" description="Helical" evidence="6">
    <location>
        <begin position="184"/>
        <end position="204"/>
    </location>
</feature>
<evidence type="ECO:0000256" key="6">
    <source>
        <dbReference type="SAM" id="Phobius"/>
    </source>
</evidence>
<evidence type="ECO:0000256" key="3">
    <source>
        <dbReference type="ARBA" id="ARBA00022692"/>
    </source>
</evidence>
<dbReference type="SUPFAM" id="SSF103473">
    <property type="entry name" value="MFS general substrate transporter"/>
    <property type="match status" value="1"/>
</dbReference>
<dbReference type="PROSITE" id="PS50850">
    <property type="entry name" value="MFS"/>
    <property type="match status" value="1"/>
</dbReference>
<accession>A0ABW4NFG3</accession>
<dbReference type="InterPro" id="IPR044770">
    <property type="entry name" value="MFS_spinster-like"/>
</dbReference>
<feature type="transmembrane region" description="Helical" evidence="6">
    <location>
        <begin position="63"/>
        <end position="84"/>
    </location>
</feature>
<keyword evidence="3 6" id="KW-0812">Transmembrane</keyword>
<dbReference type="InterPro" id="IPR011701">
    <property type="entry name" value="MFS"/>
</dbReference>
<evidence type="ECO:0000256" key="2">
    <source>
        <dbReference type="ARBA" id="ARBA00022448"/>
    </source>
</evidence>
<feature type="transmembrane region" description="Helical" evidence="6">
    <location>
        <begin position="235"/>
        <end position="258"/>
    </location>
</feature>
<sequence>MTPTSPTASPGAADTGSAERAWTPVSIYTLAVVTIIYALNFLDRTILSVVLPLIKQDLHLSDTMLGLITGFAFVLLYSGLAVPIARLADRSNRRNILAVGCAVWSAMTVATGLVQNVAQLALSRFLMGAGEAAGIAPSTALLSDRFAARVRPLAMSIMTAGSGVAALVMLPIAGLIAQHHGWRMTYFVAGGIGLAMAALLYLTVPEPARRGGPVTQRTPFAEVWAQLRQLRSFRWICLAGALLAINAYAVLTWTPTFLMRVHDLGPAEAGASFGPIKGFANIVGVIFGGAITAWAARRDTKWLLLVPAIGAAIAMPAEIVFLLSDDLPIAFTGLAIASFAGVIHFGPTYAALAAIVPPSMRATTTAIFLFCVNMVGQIIGPLAIGYLNDRWAGSLGEDAIRYSMILGGICAFLAALILTYAARHLRHDIARYEDATA</sequence>
<feature type="transmembrane region" description="Helical" evidence="6">
    <location>
        <begin position="153"/>
        <end position="178"/>
    </location>
</feature>
<feature type="transmembrane region" description="Helical" evidence="6">
    <location>
        <begin position="303"/>
        <end position="323"/>
    </location>
</feature>
<feature type="transmembrane region" description="Helical" evidence="6">
    <location>
        <begin position="329"/>
        <end position="355"/>
    </location>
</feature>
<evidence type="ECO:0000256" key="1">
    <source>
        <dbReference type="ARBA" id="ARBA00004141"/>
    </source>
</evidence>
<feature type="transmembrane region" description="Helical" evidence="6">
    <location>
        <begin position="96"/>
        <end position="118"/>
    </location>
</feature>
<keyword evidence="2" id="KW-0813">Transport</keyword>
<gene>
    <name evidence="8" type="ORF">ACFSC3_11890</name>
</gene>
<dbReference type="Proteomes" id="UP001597283">
    <property type="component" value="Unassembled WGS sequence"/>
</dbReference>
<comment type="subcellular location">
    <subcellularLocation>
        <location evidence="1">Membrane</location>
        <topology evidence="1">Multi-pass membrane protein</topology>
    </subcellularLocation>
</comment>
<proteinExistence type="predicted"/>
<organism evidence="8 9">
    <name type="scientific">Sphingomonas floccifaciens</name>
    <dbReference type="NCBI Taxonomy" id="1844115"/>
    <lineage>
        <taxon>Bacteria</taxon>
        <taxon>Pseudomonadati</taxon>
        <taxon>Pseudomonadota</taxon>
        <taxon>Alphaproteobacteria</taxon>
        <taxon>Sphingomonadales</taxon>
        <taxon>Sphingomonadaceae</taxon>
        <taxon>Sphingomonas</taxon>
    </lineage>
</organism>
<feature type="transmembrane region" description="Helical" evidence="6">
    <location>
        <begin position="367"/>
        <end position="387"/>
    </location>
</feature>
<protein>
    <submittedName>
        <fullName evidence="8">Spinster family MFS transporter</fullName>
    </submittedName>
</protein>
<evidence type="ECO:0000256" key="5">
    <source>
        <dbReference type="ARBA" id="ARBA00023136"/>
    </source>
</evidence>
<keyword evidence="4 6" id="KW-1133">Transmembrane helix</keyword>
<keyword evidence="9" id="KW-1185">Reference proteome</keyword>
<keyword evidence="5 6" id="KW-0472">Membrane</keyword>
<dbReference type="RefSeq" id="WP_380940659.1">
    <property type="nucleotide sequence ID" value="NZ_JBHUFC010000003.1"/>
</dbReference>
<dbReference type="InterPro" id="IPR036259">
    <property type="entry name" value="MFS_trans_sf"/>
</dbReference>
<feature type="transmembrane region" description="Helical" evidence="6">
    <location>
        <begin position="25"/>
        <end position="42"/>
    </location>
</feature>
<dbReference type="PANTHER" id="PTHR23505">
    <property type="entry name" value="SPINSTER"/>
    <property type="match status" value="1"/>
</dbReference>
<evidence type="ECO:0000256" key="4">
    <source>
        <dbReference type="ARBA" id="ARBA00022989"/>
    </source>
</evidence>
<feature type="transmembrane region" description="Helical" evidence="6">
    <location>
        <begin position="399"/>
        <end position="422"/>
    </location>
</feature>
<name>A0ABW4NFG3_9SPHN</name>
<dbReference type="EMBL" id="JBHUFC010000003">
    <property type="protein sequence ID" value="MFD1788274.1"/>
    <property type="molecule type" value="Genomic_DNA"/>
</dbReference>
<dbReference type="Pfam" id="PF07690">
    <property type="entry name" value="MFS_1"/>
    <property type="match status" value="1"/>
</dbReference>
<dbReference type="Gene3D" id="1.20.1250.20">
    <property type="entry name" value="MFS general substrate transporter like domains"/>
    <property type="match status" value="1"/>
</dbReference>
<dbReference type="CDD" id="cd17328">
    <property type="entry name" value="MFS_spinster_like"/>
    <property type="match status" value="1"/>
</dbReference>